<dbReference type="NCBIfam" id="TIGR01488">
    <property type="entry name" value="HAD-SF-IB"/>
    <property type="match status" value="1"/>
</dbReference>
<evidence type="ECO:0000313" key="10">
    <source>
        <dbReference type="Proteomes" id="UP001258017"/>
    </source>
</evidence>
<feature type="active site" description="Nucleophile" evidence="6">
    <location>
        <position position="11"/>
    </location>
</feature>
<dbReference type="Pfam" id="PF06888">
    <property type="entry name" value="Put_Phosphatase"/>
    <property type="match status" value="1"/>
</dbReference>
<evidence type="ECO:0000256" key="2">
    <source>
        <dbReference type="ARBA" id="ARBA00008541"/>
    </source>
</evidence>
<keyword evidence="4" id="KW-0378">Hydrolase</keyword>
<keyword evidence="10" id="KW-1185">Reference proteome</keyword>
<dbReference type="GO" id="GO:0016791">
    <property type="term" value="F:phosphatase activity"/>
    <property type="evidence" value="ECO:0007669"/>
    <property type="project" value="InterPro"/>
</dbReference>
<evidence type="ECO:0000256" key="4">
    <source>
        <dbReference type="ARBA" id="ARBA00022801"/>
    </source>
</evidence>
<evidence type="ECO:0000256" key="7">
    <source>
        <dbReference type="PIRSR" id="PIRSR031051-2"/>
    </source>
</evidence>
<reference evidence="9" key="2">
    <citation type="journal article" date="2023" name="Commun. Biol.">
        <title>Intrasexual cuticular hydrocarbon dimorphism in a wasp sheds light on hydrocarbon biosynthesis genes in Hymenoptera.</title>
        <authorList>
            <person name="Moris V.C."/>
            <person name="Podsiadlowski L."/>
            <person name="Martin S."/>
            <person name="Oeyen J.P."/>
            <person name="Donath A."/>
            <person name="Petersen M."/>
            <person name="Wilbrandt J."/>
            <person name="Misof B."/>
            <person name="Liedtke D."/>
            <person name="Thamm M."/>
            <person name="Scheiner R."/>
            <person name="Schmitt T."/>
            <person name="Niehuis O."/>
        </authorList>
    </citation>
    <scope>NUCLEOTIDE SEQUENCE</scope>
    <source>
        <strain evidence="9">GBR_01_08_01A</strain>
    </source>
</reference>
<dbReference type="Proteomes" id="UP001258017">
    <property type="component" value="Unassembled WGS sequence"/>
</dbReference>
<dbReference type="PANTHER" id="PTHR20889:SF12">
    <property type="entry name" value="LP01149P"/>
    <property type="match status" value="1"/>
</dbReference>
<name>A0AAD9VTM0_9HYME</name>
<comment type="similarity">
    <text evidence="2">Belongs to the HAD-like hydrolase superfamily. PHOSPHO family.</text>
</comment>
<comment type="cofactor">
    <cofactor evidence="1 8">
        <name>Mg(2+)</name>
        <dbReference type="ChEBI" id="CHEBI:18420"/>
    </cofactor>
</comment>
<dbReference type="InterPro" id="IPR006384">
    <property type="entry name" value="HAD_hydro_PyrdxlP_Pase-like"/>
</dbReference>
<keyword evidence="5 8" id="KW-0460">Magnesium</keyword>
<accession>A0AAD9VTM0</accession>
<feature type="binding site" evidence="7">
    <location>
        <position position="22"/>
    </location>
    <ligand>
        <name>substrate</name>
    </ligand>
</feature>
<dbReference type="Gene3D" id="3.40.50.1000">
    <property type="entry name" value="HAD superfamily/HAD-like"/>
    <property type="match status" value="1"/>
</dbReference>
<proteinExistence type="inferred from homology"/>
<organism evidence="9 10">
    <name type="scientific">Odynerus spinipes</name>
    <dbReference type="NCBI Taxonomy" id="1348599"/>
    <lineage>
        <taxon>Eukaryota</taxon>
        <taxon>Metazoa</taxon>
        <taxon>Ecdysozoa</taxon>
        <taxon>Arthropoda</taxon>
        <taxon>Hexapoda</taxon>
        <taxon>Insecta</taxon>
        <taxon>Pterygota</taxon>
        <taxon>Neoptera</taxon>
        <taxon>Endopterygota</taxon>
        <taxon>Hymenoptera</taxon>
        <taxon>Apocrita</taxon>
        <taxon>Aculeata</taxon>
        <taxon>Vespoidea</taxon>
        <taxon>Vespidae</taxon>
        <taxon>Eumeninae</taxon>
        <taxon>Odynerus</taxon>
    </lineage>
</organism>
<sequence>MMNLPTLVAFDFDHTIVDNNTDVVIRKLLPVDQLTEDVQDLYLTSGWTMYMGKIFELLHKNSIGLKEIEAAIVNIPPTPGFDILLKKLHSLGHEMIIVSDSNSLFIDMWLKSINLDNLFTKIFTNPAHVSDDGMIKIKMYHVQDSCKLSTINLCKGQILEKYIKERLEEGINFKRIAYVGDGKNDLCPILRLSENDLAFARIDYPLIKELDEYKDNETKTIKATIIPWSNGLEILSHLNERVNM</sequence>
<dbReference type="InterPro" id="IPR036412">
    <property type="entry name" value="HAD-like_sf"/>
</dbReference>
<feature type="binding site" evidence="8">
    <location>
        <position position="181"/>
    </location>
    <ligand>
        <name>Mg(2+)</name>
        <dbReference type="ChEBI" id="CHEBI:18420"/>
    </ligand>
</feature>
<reference evidence="9" key="1">
    <citation type="submission" date="2021-08" db="EMBL/GenBank/DDBJ databases">
        <authorList>
            <person name="Misof B."/>
            <person name="Oliver O."/>
            <person name="Podsiadlowski L."/>
            <person name="Donath A."/>
            <person name="Peters R."/>
            <person name="Mayer C."/>
            <person name="Rust J."/>
            <person name="Gunkel S."/>
            <person name="Lesny P."/>
            <person name="Martin S."/>
            <person name="Oeyen J.P."/>
            <person name="Petersen M."/>
            <person name="Panagiotis P."/>
            <person name="Wilbrandt J."/>
            <person name="Tanja T."/>
        </authorList>
    </citation>
    <scope>NUCLEOTIDE SEQUENCE</scope>
    <source>
        <strain evidence="9">GBR_01_08_01A</strain>
        <tissue evidence="9">Thorax + abdomen</tissue>
    </source>
</reference>
<keyword evidence="3 8" id="KW-0479">Metal-binding</keyword>
<evidence type="ECO:0000256" key="3">
    <source>
        <dbReference type="ARBA" id="ARBA00022723"/>
    </source>
</evidence>
<evidence type="ECO:0008006" key="11">
    <source>
        <dbReference type="Google" id="ProtNLM"/>
    </source>
</evidence>
<dbReference type="NCBIfam" id="TIGR01489">
    <property type="entry name" value="DKMTPPase-SF"/>
    <property type="match status" value="1"/>
</dbReference>
<evidence type="ECO:0000256" key="8">
    <source>
        <dbReference type="PIRSR" id="PIRSR031051-3"/>
    </source>
</evidence>
<dbReference type="EMBL" id="JAIFRP010000021">
    <property type="protein sequence ID" value="KAK2585635.1"/>
    <property type="molecule type" value="Genomic_DNA"/>
</dbReference>
<protein>
    <recommendedName>
        <fullName evidence="11">Pyridoxal phosphate phosphatase PHOSPHO2</fullName>
    </recommendedName>
</protein>
<dbReference type="InterPro" id="IPR016965">
    <property type="entry name" value="Pase_PHOSPHO-typ"/>
</dbReference>
<feature type="binding site" evidence="8">
    <location>
        <position position="11"/>
    </location>
    <ligand>
        <name>Mg(2+)</name>
        <dbReference type="ChEBI" id="CHEBI:18420"/>
    </ligand>
</feature>
<gene>
    <name evidence="9" type="ORF">KPH14_010259</name>
</gene>
<evidence type="ECO:0000313" key="9">
    <source>
        <dbReference type="EMBL" id="KAK2585635.1"/>
    </source>
</evidence>
<dbReference type="GO" id="GO:0046872">
    <property type="term" value="F:metal ion binding"/>
    <property type="evidence" value="ECO:0007669"/>
    <property type="project" value="UniProtKB-KW"/>
</dbReference>
<evidence type="ECO:0000256" key="5">
    <source>
        <dbReference type="ARBA" id="ARBA00022842"/>
    </source>
</evidence>
<feature type="active site" description="Proton donor" evidence="6">
    <location>
        <position position="13"/>
    </location>
</feature>
<feature type="binding site" evidence="8">
    <location>
        <position position="13"/>
    </location>
    <ligand>
        <name>Mg(2+)</name>
        <dbReference type="ChEBI" id="CHEBI:18420"/>
    </ligand>
</feature>
<dbReference type="SUPFAM" id="SSF56784">
    <property type="entry name" value="HAD-like"/>
    <property type="match status" value="1"/>
</dbReference>
<evidence type="ECO:0000256" key="1">
    <source>
        <dbReference type="ARBA" id="ARBA00001946"/>
    </source>
</evidence>
<evidence type="ECO:0000256" key="6">
    <source>
        <dbReference type="PIRSR" id="PIRSR031051-1"/>
    </source>
</evidence>
<dbReference type="InterPro" id="IPR023214">
    <property type="entry name" value="HAD_sf"/>
</dbReference>
<feature type="binding site" evidence="7">
    <location>
        <position position="100"/>
    </location>
    <ligand>
        <name>substrate</name>
    </ligand>
</feature>
<dbReference type="PANTHER" id="PTHR20889">
    <property type="entry name" value="PHOSPHATASE, ORPHAN 1, 2"/>
    <property type="match status" value="1"/>
</dbReference>
<comment type="caution">
    <text evidence="9">The sequence shown here is derived from an EMBL/GenBank/DDBJ whole genome shotgun (WGS) entry which is preliminary data.</text>
</comment>
<dbReference type="AlphaFoldDB" id="A0AAD9VTM0"/>
<dbReference type="PIRSF" id="PIRSF031051">
    <property type="entry name" value="PyrdxlP_Pase_PHOSPHO2"/>
    <property type="match status" value="1"/>
</dbReference>